<feature type="transmembrane region" description="Helical" evidence="8">
    <location>
        <begin position="200"/>
        <end position="220"/>
    </location>
</feature>
<evidence type="ECO:0000256" key="2">
    <source>
        <dbReference type="ARBA" id="ARBA00010145"/>
    </source>
</evidence>
<evidence type="ECO:0000313" key="9">
    <source>
        <dbReference type="EMBL" id="QLY78868.1"/>
    </source>
</evidence>
<dbReference type="AlphaFoldDB" id="A0A7D6VPN3"/>
<keyword evidence="3" id="KW-0813">Transport</keyword>
<feature type="transmembrane region" description="Helical" evidence="8">
    <location>
        <begin position="232"/>
        <end position="252"/>
    </location>
</feature>
<proteinExistence type="inferred from homology"/>
<comment type="subcellular location">
    <subcellularLocation>
        <location evidence="1">Cell membrane</location>
        <topology evidence="1">Multi-pass membrane protein</topology>
    </subcellularLocation>
</comment>
<evidence type="ECO:0000256" key="8">
    <source>
        <dbReference type="SAM" id="Phobius"/>
    </source>
</evidence>
<keyword evidence="5 8" id="KW-0812">Transmembrane</keyword>
<evidence type="ECO:0000256" key="3">
    <source>
        <dbReference type="ARBA" id="ARBA00022448"/>
    </source>
</evidence>
<sequence>MVIIQSIQGIFSIIILISIGYFLAYKKWFTEETSKLISKLVTKIAIPAYMVQNLVTTFNKDMLIKLSSGLKIPFLSIMICILLSILVCKILKVEKGRRGAFKVMFFTSNTIFIGLPVNLALFGESSVPYVLLYYIANTIIFWTIGVYLISKDSSVEEANIINFQSIKRIFSAPLIGFLLGIIFVLLEINLPTFIIDACKYLGNLTTPLSMLFIGGTIYSVDLKGIRLTKDIITIVIARLFISPFVVVLLAHFSSEPILMKEVFIIQASLPIMTQTTIISKQYNSDYKYVAVLTTLTTILSLITIPVYMFILEKIQFFIV</sequence>
<feature type="transmembrane region" description="Helical" evidence="8">
    <location>
        <begin position="129"/>
        <end position="149"/>
    </location>
</feature>
<comment type="similarity">
    <text evidence="2">Belongs to the auxin efflux carrier (TC 2.A.69) family.</text>
</comment>
<dbReference type="GO" id="GO:0005886">
    <property type="term" value="C:plasma membrane"/>
    <property type="evidence" value="ECO:0007669"/>
    <property type="project" value="UniProtKB-SubCell"/>
</dbReference>
<keyword evidence="4" id="KW-1003">Cell membrane</keyword>
<keyword evidence="6 8" id="KW-1133">Transmembrane helix</keyword>
<dbReference type="Pfam" id="PF03547">
    <property type="entry name" value="Mem_trans"/>
    <property type="match status" value="1"/>
</dbReference>
<feature type="transmembrane region" description="Helical" evidence="8">
    <location>
        <begin position="288"/>
        <end position="310"/>
    </location>
</feature>
<organism evidence="9 10">
    <name type="scientific">Clostridium intestinale</name>
    <dbReference type="NCBI Taxonomy" id="36845"/>
    <lineage>
        <taxon>Bacteria</taxon>
        <taxon>Bacillati</taxon>
        <taxon>Bacillota</taxon>
        <taxon>Clostridia</taxon>
        <taxon>Eubacteriales</taxon>
        <taxon>Clostridiaceae</taxon>
        <taxon>Clostridium</taxon>
    </lineage>
</organism>
<evidence type="ECO:0000256" key="1">
    <source>
        <dbReference type="ARBA" id="ARBA00004651"/>
    </source>
</evidence>
<evidence type="ECO:0000313" key="10">
    <source>
        <dbReference type="Proteomes" id="UP000512286"/>
    </source>
</evidence>
<feature type="transmembrane region" description="Helical" evidence="8">
    <location>
        <begin position="169"/>
        <end position="188"/>
    </location>
</feature>
<name>A0A7D6VPN3_9CLOT</name>
<dbReference type="EMBL" id="CP059378">
    <property type="protein sequence ID" value="QLY78868.1"/>
    <property type="molecule type" value="Genomic_DNA"/>
</dbReference>
<dbReference type="PANTHER" id="PTHR36838">
    <property type="entry name" value="AUXIN EFFLUX CARRIER FAMILY PROTEIN"/>
    <property type="match status" value="1"/>
</dbReference>
<feature type="transmembrane region" description="Helical" evidence="8">
    <location>
        <begin position="6"/>
        <end position="24"/>
    </location>
</feature>
<dbReference type="InterPro" id="IPR004776">
    <property type="entry name" value="Mem_transp_PIN-like"/>
</dbReference>
<protein>
    <submittedName>
        <fullName evidence="9">AEC family transporter</fullName>
    </submittedName>
</protein>
<feature type="transmembrane region" description="Helical" evidence="8">
    <location>
        <begin position="103"/>
        <end position="123"/>
    </location>
</feature>
<evidence type="ECO:0000256" key="5">
    <source>
        <dbReference type="ARBA" id="ARBA00022692"/>
    </source>
</evidence>
<dbReference type="PANTHER" id="PTHR36838:SF1">
    <property type="entry name" value="SLR1864 PROTEIN"/>
    <property type="match status" value="1"/>
</dbReference>
<feature type="transmembrane region" description="Helical" evidence="8">
    <location>
        <begin position="72"/>
        <end position="91"/>
    </location>
</feature>
<dbReference type="RefSeq" id="WP_181601132.1">
    <property type="nucleotide sequence ID" value="NZ_CP059378.1"/>
</dbReference>
<dbReference type="GO" id="GO:0055085">
    <property type="term" value="P:transmembrane transport"/>
    <property type="evidence" value="ECO:0007669"/>
    <property type="project" value="InterPro"/>
</dbReference>
<dbReference type="Proteomes" id="UP000512286">
    <property type="component" value="Chromosome"/>
</dbReference>
<evidence type="ECO:0000256" key="4">
    <source>
        <dbReference type="ARBA" id="ARBA00022475"/>
    </source>
</evidence>
<reference evidence="9 10" key="1">
    <citation type="submission" date="2020-07" db="EMBL/GenBank/DDBJ databases">
        <title>Electron transfer.</title>
        <authorList>
            <person name="Huang L."/>
            <person name="Liu X."/>
            <person name="Zhou S."/>
        </authorList>
    </citation>
    <scope>NUCLEOTIDE SEQUENCE [LARGE SCALE GENOMIC DNA]</scope>
    <source>
        <strain evidence="9 10">Lx1</strain>
    </source>
</reference>
<evidence type="ECO:0000256" key="7">
    <source>
        <dbReference type="ARBA" id="ARBA00023136"/>
    </source>
</evidence>
<dbReference type="Gene3D" id="1.20.1530.20">
    <property type="match status" value="1"/>
</dbReference>
<evidence type="ECO:0000256" key="6">
    <source>
        <dbReference type="ARBA" id="ARBA00022989"/>
    </source>
</evidence>
<accession>A0A7D6VPN3</accession>
<keyword evidence="7 8" id="KW-0472">Membrane</keyword>
<dbReference type="InterPro" id="IPR038770">
    <property type="entry name" value="Na+/solute_symporter_sf"/>
</dbReference>
<dbReference type="KEGG" id="cint:HZF06_17530"/>
<gene>
    <name evidence="9" type="ORF">HZF06_17530</name>
</gene>